<comment type="subcellular location">
    <subcellularLocation>
        <location evidence="2">Endoplasmic reticulum membrane</location>
    </subcellularLocation>
</comment>
<evidence type="ECO:0000256" key="8">
    <source>
        <dbReference type="ARBA" id="ARBA00022824"/>
    </source>
</evidence>
<evidence type="ECO:0000313" key="14">
    <source>
        <dbReference type="EMBL" id="CAC5394534.1"/>
    </source>
</evidence>
<dbReference type="GO" id="GO:0005789">
    <property type="term" value="C:endoplasmic reticulum membrane"/>
    <property type="evidence" value="ECO:0007669"/>
    <property type="project" value="UniProtKB-SubCell"/>
</dbReference>
<comment type="pathway">
    <text evidence="3">Protein modification; protein glycosylation.</text>
</comment>
<evidence type="ECO:0000256" key="7">
    <source>
        <dbReference type="ARBA" id="ARBA00022692"/>
    </source>
</evidence>
<dbReference type="Gene3D" id="3.40.1180.10">
    <property type="entry name" value="Decaprenyl diphosphate synthase-like"/>
    <property type="match status" value="1"/>
</dbReference>
<name>A0A6J8CHR6_MYTCO</name>
<feature type="coiled-coil region" evidence="13">
    <location>
        <begin position="156"/>
        <end position="183"/>
    </location>
</feature>
<dbReference type="EC" id="2.5.1.87" evidence="5"/>
<keyword evidence="10" id="KW-1133">Transmembrane helix</keyword>
<comment type="cofactor">
    <cofactor evidence="1">
        <name>Mg(2+)</name>
        <dbReference type="ChEBI" id="CHEBI:18420"/>
    </cofactor>
</comment>
<keyword evidence="6 14" id="KW-0808">Transferase</keyword>
<evidence type="ECO:0000256" key="13">
    <source>
        <dbReference type="SAM" id="Coils"/>
    </source>
</evidence>
<evidence type="ECO:0000256" key="1">
    <source>
        <dbReference type="ARBA" id="ARBA00001946"/>
    </source>
</evidence>
<organism evidence="14 15">
    <name type="scientific">Mytilus coruscus</name>
    <name type="common">Sea mussel</name>
    <dbReference type="NCBI Taxonomy" id="42192"/>
    <lineage>
        <taxon>Eukaryota</taxon>
        <taxon>Metazoa</taxon>
        <taxon>Spiralia</taxon>
        <taxon>Lophotrochozoa</taxon>
        <taxon>Mollusca</taxon>
        <taxon>Bivalvia</taxon>
        <taxon>Autobranchia</taxon>
        <taxon>Pteriomorphia</taxon>
        <taxon>Mytilida</taxon>
        <taxon>Mytiloidea</taxon>
        <taxon>Mytilidae</taxon>
        <taxon>Mytilinae</taxon>
        <taxon>Mytilus</taxon>
    </lineage>
</organism>
<dbReference type="Proteomes" id="UP000507470">
    <property type="component" value="Unassembled WGS sequence"/>
</dbReference>
<comment type="similarity">
    <text evidence="4">Belongs to the UPP synthase family.</text>
</comment>
<dbReference type="InterPro" id="IPR038887">
    <property type="entry name" value="Nus1/NgBR"/>
</dbReference>
<dbReference type="Pfam" id="PF01255">
    <property type="entry name" value="Prenyltransf"/>
    <property type="match status" value="1"/>
</dbReference>
<gene>
    <name evidence="14" type="ORF">MCOR_29270</name>
</gene>
<dbReference type="InterPro" id="IPR036424">
    <property type="entry name" value="UPP_synth-like_sf"/>
</dbReference>
<dbReference type="GO" id="GO:0045547">
    <property type="term" value="F:ditrans,polycis-polyprenyl diphosphate synthase [(2E,6E)-farnesyl diphosphate specific] activity"/>
    <property type="evidence" value="ECO:0007669"/>
    <property type="project" value="UniProtKB-EC"/>
</dbReference>
<dbReference type="GO" id="GO:1904423">
    <property type="term" value="C:dehydrodolichyl diphosphate synthase complex"/>
    <property type="evidence" value="ECO:0007669"/>
    <property type="project" value="InterPro"/>
</dbReference>
<keyword evidence="13" id="KW-0175">Coiled coil</keyword>
<evidence type="ECO:0000256" key="4">
    <source>
        <dbReference type="ARBA" id="ARBA00005432"/>
    </source>
</evidence>
<keyword evidence="15" id="KW-1185">Reference proteome</keyword>
<keyword evidence="7" id="KW-0812">Transmembrane</keyword>
<keyword evidence="11" id="KW-0472">Membrane</keyword>
<evidence type="ECO:0000256" key="11">
    <source>
        <dbReference type="ARBA" id="ARBA00023136"/>
    </source>
</evidence>
<dbReference type="SUPFAM" id="SSF64005">
    <property type="entry name" value="Undecaprenyl diphosphate synthase"/>
    <property type="match status" value="1"/>
</dbReference>
<proteinExistence type="inferred from homology"/>
<dbReference type="EMBL" id="CACVKT020005298">
    <property type="protein sequence ID" value="CAC5394534.1"/>
    <property type="molecule type" value="Genomic_DNA"/>
</dbReference>
<dbReference type="OrthoDB" id="19639at2759"/>
<evidence type="ECO:0000256" key="3">
    <source>
        <dbReference type="ARBA" id="ARBA00004922"/>
    </source>
</evidence>
<evidence type="ECO:0000256" key="12">
    <source>
        <dbReference type="ARBA" id="ARBA00047353"/>
    </source>
</evidence>
<evidence type="ECO:0000256" key="10">
    <source>
        <dbReference type="ARBA" id="ARBA00022989"/>
    </source>
</evidence>
<dbReference type="PANTHER" id="PTHR21528">
    <property type="entry name" value="DEHYDRODOLICHYL DIPHOSPHATE SYNTHASE COMPLEX SUBUNIT NUS1"/>
    <property type="match status" value="1"/>
</dbReference>
<sequence>MFEQLVLRLIHCILSFGVFLKQCTSYFIHFGLVFKQKSSVDFIKADARHINKLPVHIGIVVLEEKLSYTDIANIIIWSLALGISCISVYDVNGEFKRNHAVLKEVVAKKQKEILHEESTKYSICLHTNNQTDLYLENGYSNNCKIDIQLVGPEDGRRELVKLAQNLSREVATHQRKLEDITIQHVDNILQGTNKFPDPDLIIRFGTVDSLLGFLPWQIRLTEILTHQTHDGLTYKSFISLLHSYGGTEQRFGR</sequence>
<dbReference type="UniPathway" id="UPA00378"/>
<dbReference type="PANTHER" id="PTHR21528:SF0">
    <property type="entry name" value="DEHYDRODOLICHYL DIPHOSPHATE SYNTHASE COMPLEX SUBUNIT NUS1"/>
    <property type="match status" value="1"/>
</dbReference>
<evidence type="ECO:0000256" key="9">
    <source>
        <dbReference type="ARBA" id="ARBA00022842"/>
    </source>
</evidence>
<evidence type="ECO:0000256" key="5">
    <source>
        <dbReference type="ARBA" id="ARBA00012596"/>
    </source>
</evidence>
<dbReference type="InterPro" id="IPR001441">
    <property type="entry name" value="UPP_synth-like"/>
</dbReference>
<comment type="catalytic activity">
    <reaction evidence="12">
        <text>n isopentenyl diphosphate + (2E,6E)-farnesyl diphosphate = a di-trans,poly-cis-polyprenyl diphosphate + n diphosphate</text>
        <dbReference type="Rhea" id="RHEA:53008"/>
        <dbReference type="Rhea" id="RHEA-COMP:19494"/>
        <dbReference type="ChEBI" id="CHEBI:33019"/>
        <dbReference type="ChEBI" id="CHEBI:128769"/>
        <dbReference type="ChEBI" id="CHEBI:136960"/>
        <dbReference type="ChEBI" id="CHEBI:175763"/>
        <dbReference type="EC" id="2.5.1.87"/>
    </reaction>
</comment>
<evidence type="ECO:0000256" key="6">
    <source>
        <dbReference type="ARBA" id="ARBA00022679"/>
    </source>
</evidence>
<reference evidence="14 15" key="1">
    <citation type="submission" date="2020-06" db="EMBL/GenBank/DDBJ databases">
        <authorList>
            <person name="Li R."/>
            <person name="Bekaert M."/>
        </authorList>
    </citation>
    <scope>NUCLEOTIDE SEQUENCE [LARGE SCALE GENOMIC DNA]</scope>
    <source>
        <strain evidence="15">wild</strain>
    </source>
</reference>
<evidence type="ECO:0000256" key="2">
    <source>
        <dbReference type="ARBA" id="ARBA00004586"/>
    </source>
</evidence>
<evidence type="ECO:0000313" key="15">
    <source>
        <dbReference type="Proteomes" id="UP000507470"/>
    </source>
</evidence>
<accession>A0A6J8CHR6</accession>
<dbReference type="AlphaFoldDB" id="A0A6J8CHR6"/>
<protein>
    <recommendedName>
        <fullName evidence="5">ditrans,polycis-polyprenyl diphosphate synthase [(2E,6E)-farnesyldiphosphate specific]</fullName>
        <ecNumber evidence="5">2.5.1.87</ecNumber>
    </recommendedName>
</protein>
<keyword evidence="8" id="KW-0256">Endoplasmic reticulum</keyword>
<keyword evidence="9" id="KW-0460">Magnesium</keyword>